<dbReference type="PANTHER" id="PTHR32241:SF12">
    <property type="entry name" value="OS03G0784100 PROTEIN"/>
    <property type="match status" value="1"/>
</dbReference>
<evidence type="ECO:0000256" key="4">
    <source>
        <dbReference type="ARBA" id="ARBA00023098"/>
    </source>
</evidence>
<dbReference type="GO" id="GO:0016042">
    <property type="term" value="P:lipid catabolic process"/>
    <property type="evidence" value="ECO:0007669"/>
    <property type="project" value="UniProtKB-KW"/>
</dbReference>
<sequence>MSFLFSCADALEIDCYDFKMKDMCYMTLADPTVVGEVEVRSVDERSKILAVEGGVAKNNPTGTTITHVLNNKQEFPFCNGVKDILVLSLGNGESGFYSGDITLTPT</sequence>
<comment type="similarity">
    <text evidence="1">Belongs to the patatin family.</text>
</comment>
<dbReference type="Proteomes" id="UP000436088">
    <property type="component" value="Unassembled WGS sequence"/>
</dbReference>
<keyword evidence="2" id="KW-0378">Hydrolase</keyword>
<feature type="domain" description="PNPLA" evidence="6">
    <location>
        <begin position="1"/>
        <end position="65"/>
    </location>
</feature>
<dbReference type="Gene3D" id="3.40.1090.10">
    <property type="entry name" value="Cytosolic phospholipase A2 catalytic domain"/>
    <property type="match status" value="1"/>
</dbReference>
<reference evidence="7" key="1">
    <citation type="submission" date="2019-09" db="EMBL/GenBank/DDBJ databases">
        <title>Draft genome information of white flower Hibiscus syriacus.</title>
        <authorList>
            <person name="Kim Y.-M."/>
        </authorList>
    </citation>
    <scope>NUCLEOTIDE SEQUENCE [LARGE SCALE GENOMIC DNA]</scope>
    <source>
        <strain evidence="7">YM2019G1</strain>
    </source>
</reference>
<keyword evidence="3" id="KW-0442">Lipid degradation</keyword>
<dbReference type="PROSITE" id="PS51635">
    <property type="entry name" value="PNPLA"/>
    <property type="match status" value="1"/>
</dbReference>
<keyword evidence="4" id="KW-0443">Lipid metabolism</keyword>
<evidence type="ECO:0000256" key="2">
    <source>
        <dbReference type="ARBA" id="ARBA00022801"/>
    </source>
</evidence>
<evidence type="ECO:0000256" key="3">
    <source>
        <dbReference type="ARBA" id="ARBA00022963"/>
    </source>
</evidence>
<evidence type="ECO:0000259" key="6">
    <source>
        <dbReference type="PROSITE" id="PS51635"/>
    </source>
</evidence>
<comment type="caution">
    <text evidence="7">The sequence shown here is derived from an EMBL/GenBank/DDBJ whole genome shotgun (WGS) entry which is preliminary data.</text>
</comment>
<keyword evidence="8" id="KW-1185">Reference proteome</keyword>
<comment type="caution">
    <text evidence="5">Lacks conserved residue(s) required for the propagation of feature annotation.</text>
</comment>
<dbReference type="GO" id="GO:0016787">
    <property type="term" value="F:hydrolase activity"/>
    <property type="evidence" value="ECO:0007669"/>
    <property type="project" value="UniProtKB-KW"/>
</dbReference>
<proteinExistence type="inferred from homology"/>
<evidence type="ECO:0000256" key="1">
    <source>
        <dbReference type="ARBA" id="ARBA00010240"/>
    </source>
</evidence>
<dbReference type="EMBL" id="VEPZ02001156">
    <property type="protein sequence ID" value="KAE8690251.1"/>
    <property type="molecule type" value="Genomic_DNA"/>
</dbReference>
<organism evidence="7 8">
    <name type="scientific">Hibiscus syriacus</name>
    <name type="common">Rose of Sharon</name>
    <dbReference type="NCBI Taxonomy" id="106335"/>
    <lineage>
        <taxon>Eukaryota</taxon>
        <taxon>Viridiplantae</taxon>
        <taxon>Streptophyta</taxon>
        <taxon>Embryophyta</taxon>
        <taxon>Tracheophyta</taxon>
        <taxon>Spermatophyta</taxon>
        <taxon>Magnoliopsida</taxon>
        <taxon>eudicotyledons</taxon>
        <taxon>Gunneridae</taxon>
        <taxon>Pentapetalae</taxon>
        <taxon>rosids</taxon>
        <taxon>malvids</taxon>
        <taxon>Malvales</taxon>
        <taxon>Malvaceae</taxon>
        <taxon>Malvoideae</taxon>
        <taxon>Hibiscus</taxon>
    </lineage>
</organism>
<protein>
    <recommendedName>
        <fullName evidence="6">PNPLA domain-containing protein</fullName>
    </recommendedName>
</protein>
<evidence type="ECO:0000313" key="7">
    <source>
        <dbReference type="EMBL" id="KAE8690251.1"/>
    </source>
</evidence>
<name>A0A6A2ZDZ3_HIBSY</name>
<dbReference type="AlphaFoldDB" id="A0A6A2ZDZ3"/>
<accession>A0A6A2ZDZ3</accession>
<dbReference type="InterPro" id="IPR002641">
    <property type="entry name" value="PNPLA_dom"/>
</dbReference>
<gene>
    <name evidence="7" type="ORF">F3Y22_tig00110904pilonHSYRG00135</name>
</gene>
<dbReference type="SUPFAM" id="SSF52151">
    <property type="entry name" value="FabD/lysophospholipase-like"/>
    <property type="match status" value="1"/>
</dbReference>
<dbReference type="PANTHER" id="PTHR32241">
    <property type="entry name" value="PATATIN-LIKE PROTEIN 6"/>
    <property type="match status" value="1"/>
</dbReference>
<evidence type="ECO:0000313" key="8">
    <source>
        <dbReference type="Proteomes" id="UP000436088"/>
    </source>
</evidence>
<evidence type="ECO:0000256" key="5">
    <source>
        <dbReference type="PROSITE-ProRule" id="PRU01161"/>
    </source>
</evidence>
<dbReference type="InterPro" id="IPR016035">
    <property type="entry name" value="Acyl_Trfase/lysoPLipase"/>
</dbReference>